<reference evidence="10" key="1">
    <citation type="submission" date="2022-09" db="EMBL/GenBank/DDBJ databases">
        <authorList>
            <person name="Ma J."/>
        </authorList>
    </citation>
    <scope>NUCLEOTIDE SEQUENCE</scope>
</reference>
<sequence>MRLILSEVLVFVVVLLLLAYFTMLERKVLGYGQIRKGPNKVMFLGLGQPVADGVKLMMKSFVGLKGSLVSVYLFMPMLVFFIMMGMWVLLVGSWGVGFNVYMMFVLMILVGVMLVSVFLLSVFSGSKYGIIGAMRGLAQMISYEILMSLVLIMVFMEGMSYGVSFMGLIMYHMPIIFIWWLSCVVETNRSPADFLEGESELVSGFNVEFGSVMFAMLFLGEYGVMAFYSVLTVLMFSGGIGAIACGFGSLVLICVYIWWRLTFPRYRYDLLMSVSWGVFLPVLLVMMMSSCCVVSLF</sequence>
<feature type="transmembrane region" description="Helical" evidence="9">
    <location>
        <begin position="136"/>
        <end position="155"/>
    </location>
</feature>
<accession>A0AA96UW01</accession>
<keyword evidence="6 9" id="KW-0472">Membrane</keyword>
<dbReference type="InterPro" id="IPR001694">
    <property type="entry name" value="NADH_UbQ_OxRdtase_su1/FPO"/>
</dbReference>
<evidence type="ECO:0000256" key="3">
    <source>
        <dbReference type="ARBA" id="ARBA00021009"/>
    </source>
</evidence>
<keyword evidence="4 7" id="KW-0812">Transmembrane</keyword>
<dbReference type="PANTHER" id="PTHR11432:SF3">
    <property type="entry name" value="NADH-UBIQUINONE OXIDOREDUCTASE CHAIN 1"/>
    <property type="match status" value="1"/>
</dbReference>
<evidence type="ECO:0000256" key="9">
    <source>
        <dbReference type="SAM" id="Phobius"/>
    </source>
</evidence>
<name>A0AA96UW01_9BILA</name>
<dbReference type="GO" id="GO:0005743">
    <property type="term" value="C:mitochondrial inner membrane"/>
    <property type="evidence" value="ECO:0007669"/>
    <property type="project" value="UniProtKB-SubCell"/>
</dbReference>
<dbReference type="GO" id="GO:0003954">
    <property type="term" value="F:NADH dehydrogenase activity"/>
    <property type="evidence" value="ECO:0007669"/>
    <property type="project" value="TreeGrafter"/>
</dbReference>
<proteinExistence type="inferred from homology"/>
<dbReference type="Pfam" id="PF00146">
    <property type="entry name" value="NADHdh"/>
    <property type="match status" value="1"/>
</dbReference>
<evidence type="ECO:0000256" key="7">
    <source>
        <dbReference type="RuleBase" id="RU000471"/>
    </source>
</evidence>
<keyword evidence="8" id="KW-0830">Ubiquinone</keyword>
<organism evidence="10">
    <name type="scientific">Moniliformis sp</name>
    <dbReference type="NCBI Taxonomy" id="3068474"/>
    <lineage>
        <taxon>Eukaryota</taxon>
        <taxon>Metazoa</taxon>
        <taxon>Spiralia</taxon>
        <taxon>Lophotrochozoa</taxon>
        <taxon>Acanthocephala</taxon>
        <taxon>Archiacanthocephala</taxon>
        <taxon>Moniliformida</taxon>
        <taxon>Moniliformidae</taxon>
        <taxon>Moniliformis</taxon>
    </lineage>
</organism>
<dbReference type="EC" id="7.1.1.2" evidence="8"/>
<evidence type="ECO:0000256" key="4">
    <source>
        <dbReference type="ARBA" id="ARBA00022692"/>
    </source>
</evidence>
<comment type="similarity">
    <text evidence="2 7">Belongs to the complex I subunit 1 family.</text>
</comment>
<evidence type="ECO:0000256" key="5">
    <source>
        <dbReference type="ARBA" id="ARBA00022989"/>
    </source>
</evidence>
<comment type="subcellular location">
    <subcellularLocation>
        <location evidence="1">Membrane</location>
        <topology evidence="1">Multi-pass membrane protein</topology>
    </subcellularLocation>
    <subcellularLocation>
        <location evidence="7">Mitochondrion inner membrane</location>
        <topology evidence="7">Multi-pass membrane protein</topology>
    </subcellularLocation>
</comment>
<feature type="transmembrane region" description="Helical" evidence="9">
    <location>
        <begin position="270"/>
        <end position="296"/>
    </location>
</feature>
<evidence type="ECO:0000256" key="8">
    <source>
        <dbReference type="RuleBase" id="RU000473"/>
    </source>
</evidence>
<dbReference type="AlphaFoldDB" id="A0AA96UW01"/>
<feature type="transmembrane region" description="Helical" evidence="9">
    <location>
        <begin position="161"/>
        <end position="181"/>
    </location>
</feature>
<feature type="transmembrane region" description="Helical" evidence="9">
    <location>
        <begin position="101"/>
        <end position="124"/>
    </location>
</feature>
<protein>
    <recommendedName>
        <fullName evidence="3 8">NADH-ubiquinone oxidoreductase chain 1</fullName>
        <ecNumber evidence="8">7.1.1.2</ecNumber>
    </recommendedName>
</protein>
<feature type="transmembrane region" description="Helical" evidence="9">
    <location>
        <begin position="6"/>
        <end position="24"/>
    </location>
</feature>
<comment type="catalytic activity">
    <reaction evidence="8">
        <text>a ubiquinone + NADH + 5 H(+)(in) = a ubiquinol + NAD(+) + 4 H(+)(out)</text>
        <dbReference type="Rhea" id="RHEA:29091"/>
        <dbReference type="Rhea" id="RHEA-COMP:9565"/>
        <dbReference type="Rhea" id="RHEA-COMP:9566"/>
        <dbReference type="ChEBI" id="CHEBI:15378"/>
        <dbReference type="ChEBI" id="CHEBI:16389"/>
        <dbReference type="ChEBI" id="CHEBI:17976"/>
        <dbReference type="ChEBI" id="CHEBI:57540"/>
        <dbReference type="ChEBI" id="CHEBI:57945"/>
        <dbReference type="EC" id="7.1.1.2"/>
    </reaction>
</comment>
<dbReference type="PANTHER" id="PTHR11432">
    <property type="entry name" value="NADH DEHYDROGENASE SUBUNIT 1"/>
    <property type="match status" value="1"/>
</dbReference>
<keyword evidence="7" id="KW-0520">NAD</keyword>
<gene>
    <name evidence="10" type="primary">nad1</name>
</gene>
<feature type="transmembrane region" description="Helical" evidence="9">
    <location>
        <begin position="225"/>
        <end position="258"/>
    </location>
</feature>
<evidence type="ECO:0000256" key="1">
    <source>
        <dbReference type="ARBA" id="ARBA00004141"/>
    </source>
</evidence>
<feature type="transmembrane region" description="Helical" evidence="9">
    <location>
        <begin position="67"/>
        <end position="89"/>
    </location>
</feature>
<dbReference type="EMBL" id="OP413683">
    <property type="protein sequence ID" value="WNX93938.1"/>
    <property type="molecule type" value="Genomic_DNA"/>
</dbReference>
<evidence type="ECO:0000313" key="10">
    <source>
        <dbReference type="EMBL" id="WNX93938.1"/>
    </source>
</evidence>
<dbReference type="GO" id="GO:0009060">
    <property type="term" value="P:aerobic respiration"/>
    <property type="evidence" value="ECO:0007669"/>
    <property type="project" value="TreeGrafter"/>
</dbReference>
<evidence type="ECO:0000256" key="6">
    <source>
        <dbReference type="ARBA" id="ARBA00023136"/>
    </source>
</evidence>
<keyword evidence="5 9" id="KW-1133">Transmembrane helix</keyword>
<geneLocation type="mitochondrion" evidence="10"/>
<keyword evidence="8 10" id="KW-0496">Mitochondrion</keyword>
<evidence type="ECO:0000256" key="2">
    <source>
        <dbReference type="ARBA" id="ARBA00010535"/>
    </source>
</evidence>
<dbReference type="GO" id="GO:0008137">
    <property type="term" value="F:NADH dehydrogenase (ubiquinone) activity"/>
    <property type="evidence" value="ECO:0007669"/>
    <property type="project" value="UniProtKB-EC"/>
</dbReference>